<dbReference type="InterPro" id="IPR027417">
    <property type="entry name" value="P-loop_NTPase"/>
</dbReference>
<dbReference type="InterPro" id="IPR051162">
    <property type="entry name" value="T4SS_component"/>
</dbReference>
<protein>
    <recommendedName>
        <fullName evidence="1">AAA+ ATPase domain-containing protein</fullName>
    </recommendedName>
</protein>
<dbReference type="PANTHER" id="PTHR30121:SF6">
    <property type="entry name" value="SLR6007 PROTEIN"/>
    <property type="match status" value="1"/>
</dbReference>
<proteinExistence type="predicted"/>
<organism evidence="2 3">
    <name type="scientific">Clostridium perfringens</name>
    <dbReference type="NCBI Taxonomy" id="1502"/>
    <lineage>
        <taxon>Bacteria</taxon>
        <taxon>Bacillati</taxon>
        <taxon>Bacillota</taxon>
        <taxon>Clostridia</taxon>
        <taxon>Eubacteriales</taxon>
        <taxon>Clostridiaceae</taxon>
        <taxon>Clostridium</taxon>
    </lineage>
</organism>
<dbReference type="Pfam" id="PF19044">
    <property type="entry name" value="P-loop_TraG"/>
    <property type="match status" value="1"/>
</dbReference>
<dbReference type="Proteomes" id="UP000070260">
    <property type="component" value="Chromosome"/>
</dbReference>
<dbReference type="EMBL" id="CP010994">
    <property type="protein sequence ID" value="AMN34788.1"/>
    <property type="molecule type" value="Genomic_DNA"/>
</dbReference>
<reference evidence="2 3" key="1">
    <citation type="journal article" date="2016" name="PLoS ONE">
        <title>Plasmid Characterization and Chromosome Analysis of Two netF+ Clostridium perfringens Isolates Associated with Foal and Canine Necrotizing Enteritis.</title>
        <authorList>
            <person name="Mehdizadeh Gohari I."/>
            <person name="Kropinski A.M."/>
            <person name="Weese S.J."/>
            <person name="Parreira V.R."/>
            <person name="Whitehead A.E."/>
            <person name="Boerlin P."/>
            <person name="Prescott J.F."/>
        </authorList>
    </citation>
    <scope>NUCLEOTIDE SEQUENCE [LARGE SCALE GENOMIC DNA]</scope>
    <source>
        <strain evidence="2 3">JP838</strain>
    </source>
</reference>
<dbReference type="SUPFAM" id="SSF52540">
    <property type="entry name" value="P-loop containing nucleoside triphosphate hydrolases"/>
    <property type="match status" value="1"/>
</dbReference>
<name>A0A127EFS2_CLOPF</name>
<dbReference type="Gene3D" id="3.40.50.300">
    <property type="entry name" value="P-loop containing nucleotide triphosphate hydrolases"/>
    <property type="match status" value="2"/>
</dbReference>
<dbReference type="RefSeq" id="WP_061426480.1">
    <property type="nucleotide sequence ID" value="NZ_CATNZO010000001.1"/>
</dbReference>
<gene>
    <name evidence="2" type="ORF">JFP838_03150</name>
</gene>
<evidence type="ECO:0000259" key="1">
    <source>
        <dbReference type="SMART" id="SM00382"/>
    </source>
</evidence>
<dbReference type="OrthoDB" id="9804380at2"/>
<feature type="domain" description="AAA+ ATPase" evidence="1">
    <location>
        <begin position="236"/>
        <end position="564"/>
    </location>
</feature>
<dbReference type="PATRIC" id="fig|1502.177.peg.617"/>
<dbReference type="SMART" id="SM00382">
    <property type="entry name" value="AAA"/>
    <property type="match status" value="1"/>
</dbReference>
<evidence type="ECO:0000313" key="3">
    <source>
        <dbReference type="Proteomes" id="UP000070260"/>
    </source>
</evidence>
<dbReference type="AlphaFoldDB" id="A0A127EFS2"/>
<accession>A0A127EFS2</accession>
<dbReference type="InterPro" id="IPR043964">
    <property type="entry name" value="P-loop_TraG"/>
</dbReference>
<dbReference type="InterPro" id="IPR003593">
    <property type="entry name" value="AAA+_ATPase"/>
</dbReference>
<sequence length="629" mass="72323">MKKLDYNPNLIDKIQPCGGIIFKDNYIKKGDGYEACINIYDYPHEVNYFWLKGLIKELDDTVVTIDVGTANRNEILKKIDRSMKEHGSRIEDSRDYTTAINSNSEFGELSALTDDIVNNSEIMKYIVIRVFVWDRTLEGLENKEKNVLEKLETLKYKGAIFINEQEYEWKSMRLPMSRQEKLPNGIIKQPIPALSLAGGYPFDFIELKDKTGMPLGTTRVGGSVIFDLFTKNSVRKSFNALILGVTGAGKSTLLKKLMNNNVILEDTIRVLDLTGEFGGTIERSGGKIIKLDGSNGMINPFQIFATMIDTDTNEILEEQSYMFHINKLSMTYKFLAEGCSSDEIREFENLVNDFYIDFGIKRENCTQYKVKEYPIMEEFLNFIKKQLYNDVEKEELRTNLTAQRQERIERIKLTIENAINNYSKLFNGYSTIEDMSSERILSFELRNLSQFDNRIFNAQMFNILTMLWNGALKQGIQQKKLFDNGEVTLDEAVKYILFIDEAHKYINSDNELAVDYFITFEREARKYFAGLVFATHSINDVVPESSDKAILGKIKTLFELTQYKFIMQQDNNAKKALETIFDGQLNENEINTIPTFGQGDTTLIINGMNNITFHVEISEEEKILFEGGV</sequence>
<dbReference type="PANTHER" id="PTHR30121">
    <property type="entry name" value="UNCHARACTERIZED PROTEIN YJGR-RELATED"/>
    <property type="match status" value="1"/>
</dbReference>
<evidence type="ECO:0000313" key="2">
    <source>
        <dbReference type="EMBL" id="AMN34788.1"/>
    </source>
</evidence>